<evidence type="ECO:0000313" key="12">
    <source>
        <dbReference type="Proteomes" id="UP000000578"/>
    </source>
</evidence>
<dbReference type="EMBL" id="AE017199">
    <property type="protein sequence ID" value="AAR39155.1"/>
    <property type="molecule type" value="Genomic_DNA"/>
</dbReference>
<dbReference type="BioCyc" id="NEQU228908:GJB6-328-MONOMER"/>
<dbReference type="Proteomes" id="UP000000578">
    <property type="component" value="Chromosome"/>
</dbReference>
<dbReference type="SMR" id="Q74NI4"/>
<keyword evidence="4 9" id="KW-0808">Transferase</keyword>
<evidence type="ECO:0000259" key="10">
    <source>
        <dbReference type="SMART" id="SM00562"/>
    </source>
</evidence>
<dbReference type="STRING" id="228908.NEQ307"/>
<dbReference type="EC" id="2.7.4.6" evidence="9"/>
<comment type="caution">
    <text evidence="8">Lacks conserved residue(s) required for the propagation of feature annotation.</text>
</comment>
<dbReference type="HOGENOM" id="CLU_060216_6_3_2"/>
<dbReference type="PANTHER" id="PTHR11349">
    <property type="entry name" value="NUCLEOSIDE DIPHOSPHATE KINASE"/>
    <property type="match status" value="1"/>
</dbReference>
<protein>
    <recommendedName>
        <fullName evidence="9">Nucleoside diphosphate kinase</fullName>
        <ecNumber evidence="9">2.7.4.6</ecNumber>
    </recommendedName>
</protein>
<evidence type="ECO:0000256" key="9">
    <source>
        <dbReference type="RuleBase" id="RU004013"/>
    </source>
</evidence>
<dbReference type="GO" id="GO:0005524">
    <property type="term" value="F:ATP binding"/>
    <property type="evidence" value="ECO:0007669"/>
    <property type="project" value="UniProtKB-KW"/>
</dbReference>
<comment type="similarity">
    <text evidence="2 8">Belongs to the NDK family.</text>
</comment>
<evidence type="ECO:0000256" key="2">
    <source>
        <dbReference type="ARBA" id="ARBA00008142"/>
    </source>
</evidence>
<evidence type="ECO:0000256" key="1">
    <source>
        <dbReference type="ARBA" id="ARBA00001946"/>
    </source>
</evidence>
<dbReference type="CDD" id="cd04413">
    <property type="entry name" value="NDPk_I"/>
    <property type="match status" value="1"/>
</dbReference>
<keyword evidence="3" id="KW-0597">Phosphoprotein</keyword>
<dbReference type="Gene3D" id="3.30.70.141">
    <property type="entry name" value="Nucleoside diphosphate kinase-like domain"/>
    <property type="match status" value="1"/>
</dbReference>
<dbReference type="SUPFAM" id="SSF54919">
    <property type="entry name" value="Nucleoside diphosphate kinase, NDK"/>
    <property type="match status" value="1"/>
</dbReference>
<dbReference type="SMART" id="SM00562">
    <property type="entry name" value="NDK"/>
    <property type="match status" value="1"/>
</dbReference>
<dbReference type="Pfam" id="PF00334">
    <property type="entry name" value="NDK"/>
    <property type="match status" value="2"/>
</dbReference>
<comment type="cofactor">
    <cofactor evidence="1">
        <name>Mg(2+)</name>
        <dbReference type="ChEBI" id="CHEBI:18420"/>
    </cofactor>
</comment>
<sequence>METLLMIKPDGVKRKLIGKIIERIENAGLEITDIKMLQFTREMAEQFYVFPESWYEKVGNKLIKIFEEKGLDIEQVYKTRDPIEIGKKVREALIEYILSGKVVAIRIKGDKAIEKVRTLIGDTDPLKALPGTIRGDFSSDSIEVANLEGRAVYNVVHASDSEENAKRELKIVFGY</sequence>
<keyword evidence="6 9" id="KW-0418">Kinase</keyword>
<proteinExistence type="inferred from homology"/>
<name>Q74NI4_NANEQ</name>
<dbReference type="PROSITE" id="PS00469">
    <property type="entry name" value="NDPK"/>
    <property type="match status" value="1"/>
</dbReference>
<evidence type="ECO:0000256" key="7">
    <source>
        <dbReference type="ARBA" id="ARBA00022840"/>
    </source>
</evidence>
<gene>
    <name evidence="11" type="ordered locus">NEQ307</name>
</gene>
<dbReference type="EnsemblBacteria" id="AAR39155">
    <property type="protein sequence ID" value="AAR39155"/>
    <property type="gene ID" value="NEQ307"/>
</dbReference>
<dbReference type="InterPro" id="IPR036850">
    <property type="entry name" value="NDK-like_dom_sf"/>
</dbReference>
<comment type="catalytic activity">
    <reaction evidence="9">
        <text>a 2'-deoxyribonucleoside 5'-diphosphate + ATP = a 2'-deoxyribonucleoside 5'-triphosphate + ADP</text>
        <dbReference type="Rhea" id="RHEA:44640"/>
        <dbReference type="ChEBI" id="CHEBI:30616"/>
        <dbReference type="ChEBI" id="CHEBI:61560"/>
        <dbReference type="ChEBI" id="CHEBI:73316"/>
        <dbReference type="ChEBI" id="CHEBI:456216"/>
        <dbReference type="EC" id="2.7.4.6"/>
    </reaction>
</comment>
<keyword evidence="5 9" id="KW-0547">Nucleotide-binding</keyword>
<evidence type="ECO:0000256" key="6">
    <source>
        <dbReference type="ARBA" id="ARBA00022777"/>
    </source>
</evidence>
<keyword evidence="12" id="KW-1185">Reference proteome</keyword>
<dbReference type="GO" id="GO:0004550">
    <property type="term" value="F:nucleoside diphosphate kinase activity"/>
    <property type="evidence" value="ECO:0007669"/>
    <property type="project" value="UniProtKB-EC"/>
</dbReference>
<organism evidence="11 12">
    <name type="scientific">Nanoarchaeum equitans (strain Kin4-M)</name>
    <dbReference type="NCBI Taxonomy" id="228908"/>
    <lineage>
        <taxon>Archaea</taxon>
        <taxon>Nanobdellota</taxon>
        <taxon>Candidatus Nanoarchaeia</taxon>
        <taxon>Nanoarchaeales</taxon>
        <taxon>Nanoarchaeaceae</taxon>
        <taxon>Nanoarchaeum</taxon>
    </lineage>
</organism>
<feature type="domain" description="Nucleoside diphosphate kinase-like" evidence="10">
    <location>
        <begin position="1"/>
        <end position="174"/>
    </location>
</feature>
<dbReference type="PATRIC" id="fig|228908.8.peg.314"/>
<evidence type="ECO:0000256" key="5">
    <source>
        <dbReference type="ARBA" id="ARBA00022741"/>
    </source>
</evidence>
<evidence type="ECO:0000256" key="4">
    <source>
        <dbReference type="ARBA" id="ARBA00022679"/>
    </source>
</evidence>
<keyword evidence="7 9" id="KW-0067">ATP-binding</keyword>
<evidence type="ECO:0000313" key="11">
    <source>
        <dbReference type="EMBL" id="AAR39155.1"/>
    </source>
</evidence>
<dbReference type="AlphaFoldDB" id="Q74NI4"/>
<dbReference type="InterPro" id="IPR034907">
    <property type="entry name" value="NDK-like_dom"/>
</dbReference>
<reference evidence="11 12" key="1">
    <citation type="journal article" date="2003" name="Proc. Natl. Acad. Sci. U.S.A.">
        <title>The genome of Nanoarchaeum equitans: insights into early archaeal evolution and derived parasitism.</title>
        <authorList>
            <person name="Waters E."/>
            <person name="Hohn M.J."/>
            <person name="Ahel I."/>
            <person name="Graham D.E."/>
            <person name="Adams M.D."/>
            <person name="Barnstead M."/>
            <person name="Beeson K.Y."/>
            <person name="Bibbs L."/>
            <person name="Bolanos R."/>
            <person name="Keller M."/>
            <person name="Kretz K."/>
            <person name="Lin X."/>
            <person name="Mathur E."/>
            <person name="Ni J."/>
            <person name="Podar M."/>
            <person name="Richardson T."/>
            <person name="Sutton G.G."/>
            <person name="Simon M."/>
            <person name="Soll D."/>
            <person name="Stetter K.O."/>
            <person name="Short J.M."/>
            <person name="Noordewier M."/>
        </authorList>
    </citation>
    <scope>NUCLEOTIDE SEQUENCE [LARGE SCALE GENOMIC DNA]</scope>
    <source>
        <strain evidence="11 12">Kin4-M</strain>
    </source>
</reference>
<evidence type="ECO:0000256" key="8">
    <source>
        <dbReference type="PROSITE-ProRule" id="PRU00706"/>
    </source>
</evidence>
<dbReference type="PROSITE" id="PS51374">
    <property type="entry name" value="NDPK_LIKE"/>
    <property type="match status" value="1"/>
</dbReference>
<dbReference type="KEGG" id="neq:NEQ307"/>
<evidence type="ECO:0000256" key="3">
    <source>
        <dbReference type="ARBA" id="ARBA00022553"/>
    </source>
</evidence>
<dbReference type="InterPro" id="IPR023005">
    <property type="entry name" value="Nucleoside_diP_kinase_AS"/>
</dbReference>
<accession>Q74NI4</accession>